<dbReference type="InterPro" id="IPR014984">
    <property type="entry name" value="HopJ"/>
</dbReference>
<evidence type="ECO:0000313" key="1">
    <source>
        <dbReference type="EMBL" id="CAE8591748.1"/>
    </source>
</evidence>
<accession>A0A813DYZ3</accession>
<dbReference type="Pfam" id="PF08888">
    <property type="entry name" value="HopJ"/>
    <property type="match status" value="1"/>
</dbReference>
<dbReference type="InterPro" id="IPR038604">
    <property type="entry name" value="HopJ_sf"/>
</dbReference>
<dbReference type="AlphaFoldDB" id="A0A813DYZ3"/>
<dbReference type="Proteomes" id="UP000654075">
    <property type="component" value="Unassembled WGS sequence"/>
</dbReference>
<name>A0A813DYZ3_POLGL</name>
<evidence type="ECO:0008006" key="3">
    <source>
        <dbReference type="Google" id="ProtNLM"/>
    </source>
</evidence>
<dbReference type="Gene3D" id="3.20.160.10">
    <property type="entry name" value="vpa0580 domain like"/>
    <property type="match status" value="1"/>
</dbReference>
<dbReference type="EMBL" id="CAJNNV010005179">
    <property type="protein sequence ID" value="CAE8591748.1"/>
    <property type="molecule type" value="Genomic_DNA"/>
</dbReference>
<dbReference type="OrthoDB" id="10267503at2759"/>
<reference evidence="1" key="1">
    <citation type="submission" date="2021-02" db="EMBL/GenBank/DDBJ databases">
        <authorList>
            <person name="Dougan E. K."/>
            <person name="Rhodes N."/>
            <person name="Thang M."/>
            <person name="Chan C."/>
        </authorList>
    </citation>
    <scope>NUCLEOTIDE SEQUENCE</scope>
</reference>
<gene>
    <name evidence="1" type="ORF">PGLA1383_LOCUS10413</name>
</gene>
<protein>
    <recommendedName>
        <fullName evidence="3">HopJ type III effector protein</fullName>
    </recommendedName>
</protein>
<keyword evidence="2" id="KW-1185">Reference proteome</keyword>
<proteinExistence type="predicted"/>
<organism evidence="1 2">
    <name type="scientific">Polarella glacialis</name>
    <name type="common">Dinoflagellate</name>
    <dbReference type="NCBI Taxonomy" id="89957"/>
    <lineage>
        <taxon>Eukaryota</taxon>
        <taxon>Sar</taxon>
        <taxon>Alveolata</taxon>
        <taxon>Dinophyceae</taxon>
        <taxon>Suessiales</taxon>
        <taxon>Suessiaceae</taxon>
        <taxon>Polarella</taxon>
    </lineage>
</organism>
<comment type="caution">
    <text evidence="1">The sequence shown here is derived from an EMBL/GenBank/DDBJ whole genome shotgun (WGS) entry which is preliminary data.</text>
</comment>
<sequence>MTAASTLTGVHALRSRLSAGQELAFAETLAAIAADFEYTPKQFVNGGVESAAGSNEGSCEVFSLGKLAGFSEAEVLACFGEHYQQVLGDPAGTSHGNIRAFMKHGWAVVDFPDSVALEPSGALAGIKALRARFSAGQSELAFAETLAAIAADFETLLTLSDRSVT</sequence>
<evidence type="ECO:0000313" key="2">
    <source>
        <dbReference type="Proteomes" id="UP000654075"/>
    </source>
</evidence>